<dbReference type="PANTHER" id="PTHR42804:SF1">
    <property type="entry name" value="ALDEHYDE DEHYDROGENASE-RELATED"/>
    <property type="match status" value="1"/>
</dbReference>
<gene>
    <name evidence="6" type="ORF">GGR90_002315</name>
</gene>
<comment type="similarity">
    <text evidence="1 4">Belongs to the aldehyde dehydrogenase family.</text>
</comment>
<dbReference type="RefSeq" id="WP_167921601.1">
    <property type="nucleotide sequence ID" value="NZ_JAATIT010000003.1"/>
</dbReference>
<evidence type="ECO:0000313" key="6">
    <source>
        <dbReference type="EMBL" id="NJB90121.1"/>
    </source>
</evidence>
<feature type="domain" description="Aldehyde dehydrogenase" evidence="5">
    <location>
        <begin position="14"/>
        <end position="475"/>
    </location>
</feature>
<name>A0A7X6B9J1_9SPHN</name>
<dbReference type="EC" id="1.2.1.86" evidence="6"/>
<dbReference type="Pfam" id="PF00171">
    <property type="entry name" value="Aldedh"/>
    <property type="match status" value="1"/>
</dbReference>
<dbReference type="InterPro" id="IPR029510">
    <property type="entry name" value="Ald_DH_CS_GLU"/>
</dbReference>
<sequence>MSLDRSSFFIGNQWVKPASDRTFRIQNASTGEQVATVPEGSEADIDAAVAAARHAFDHSPWPRMKPADRAEIMLRFMAELVARGSAIAESVSLQNGMPVTLANMLEAQFPAGVLQYYASLADGIMLSESRPSQMGQETLVERAPVGVVAAVVPWNFPVTLAFSKIAPAMLTGCTLVIKPSPGTVLDSYLVAEAALAAGVPAGVINIVAADREVGAYLVSHPGVDKVAFTGSTGAGRAIAAQCGQLLRPVTLELGGKSAALLLEDVDLAAFLPAIPMVSMLNNGQACYNGTRLLVPDRRYDEIVEAVAGTVSSFTVGDALDPATHVGPMASAAHRDRVESYIAKGRDEARLVAGGGRPKGHNSGWFVEPTVFADVDENAVIAQEEIFGPVLSIIRYTDEADAVRIANASQFGLGGSVWSQDQARGISVARKVESGTIGVNGYMPSLGSPFGGIKASGMGSEFGPETLAGYQRTKSIYVMG</sequence>
<evidence type="ECO:0000256" key="2">
    <source>
        <dbReference type="ARBA" id="ARBA00023002"/>
    </source>
</evidence>
<dbReference type="SUPFAM" id="SSF53720">
    <property type="entry name" value="ALDH-like"/>
    <property type="match status" value="1"/>
</dbReference>
<dbReference type="EMBL" id="JAATIT010000003">
    <property type="protein sequence ID" value="NJB90121.1"/>
    <property type="molecule type" value="Genomic_DNA"/>
</dbReference>
<organism evidence="6 7">
    <name type="scientific">Sphingopyxis italica</name>
    <dbReference type="NCBI Taxonomy" id="1129133"/>
    <lineage>
        <taxon>Bacteria</taxon>
        <taxon>Pseudomonadati</taxon>
        <taxon>Pseudomonadota</taxon>
        <taxon>Alphaproteobacteria</taxon>
        <taxon>Sphingomonadales</taxon>
        <taxon>Sphingomonadaceae</taxon>
        <taxon>Sphingopyxis</taxon>
    </lineage>
</organism>
<evidence type="ECO:0000259" key="5">
    <source>
        <dbReference type="Pfam" id="PF00171"/>
    </source>
</evidence>
<dbReference type="InterPro" id="IPR016163">
    <property type="entry name" value="Ald_DH_C"/>
</dbReference>
<dbReference type="FunFam" id="3.40.605.10:FF:000007">
    <property type="entry name" value="NAD/NADP-dependent betaine aldehyde dehydrogenase"/>
    <property type="match status" value="1"/>
</dbReference>
<evidence type="ECO:0000256" key="3">
    <source>
        <dbReference type="PROSITE-ProRule" id="PRU10007"/>
    </source>
</evidence>
<dbReference type="AlphaFoldDB" id="A0A7X6B9J1"/>
<proteinExistence type="inferred from homology"/>
<comment type="caution">
    <text evidence="6">The sequence shown here is derived from an EMBL/GenBank/DDBJ whole genome shotgun (WGS) entry which is preliminary data.</text>
</comment>
<keyword evidence="7" id="KW-1185">Reference proteome</keyword>
<dbReference type="PANTHER" id="PTHR42804">
    <property type="entry name" value="ALDEHYDE DEHYDROGENASE"/>
    <property type="match status" value="1"/>
</dbReference>
<dbReference type="InterPro" id="IPR016162">
    <property type="entry name" value="Ald_DH_N"/>
</dbReference>
<dbReference type="CDD" id="cd07139">
    <property type="entry name" value="ALDH_AldA-Rv0768"/>
    <property type="match status" value="1"/>
</dbReference>
<protein>
    <submittedName>
        <fullName evidence="6">Geranial dehydrogenase</fullName>
        <ecNumber evidence="6">1.2.1.86</ecNumber>
    </submittedName>
</protein>
<evidence type="ECO:0000256" key="1">
    <source>
        <dbReference type="ARBA" id="ARBA00009986"/>
    </source>
</evidence>
<dbReference type="InterPro" id="IPR015590">
    <property type="entry name" value="Aldehyde_DH_dom"/>
</dbReference>
<feature type="active site" evidence="3">
    <location>
        <position position="252"/>
    </location>
</feature>
<dbReference type="GO" id="GO:0034832">
    <property type="term" value="F:geranial dehydrogenase activity"/>
    <property type="evidence" value="ECO:0007669"/>
    <property type="project" value="UniProtKB-EC"/>
</dbReference>
<dbReference type="InterPro" id="IPR016161">
    <property type="entry name" value="Ald_DH/histidinol_DH"/>
</dbReference>
<dbReference type="Gene3D" id="3.40.605.10">
    <property type="entry name" value="Aldehyde Dehydrogenase, Chain A, domain 1"/>
    <property type="match status" value="1"/>
</dbReference>
<reference evidence="6 7" key="1">
    <citation type="submission" date="2020-03" db="EMBL/GenBank/DDBJ databases">
        <title>Genomic Encyclopedia of Type Strains, Phase IV (KMG-IV): sequencing the most valuable type-strain genomes for metagenomic binning, comparative biology and taxonomic classification.</title>
        <authorList>
            <person name="Goeker M."/>
        </authorList>
    </citation>
    <scope>NUCLEOTIDE SEQUENCE [LARGE SCALE GENOMIC DNA]</scope>
    <source>
        <strain evidence="6 7">DSM 25229</strain>
    </source>
</reference>
<dbReference type="Proteomes" id="UP000535078">
    <property type="component" value="Unassembled WGS sequence"/>
</dbReference>
<dbReference type="PROSITE" id="PS00687">
    <property type="entry name" value="ALDEHYDE_DEHYDR_GLU"/>
    <property type="match status" value="1"/>
</dbReference>
<keyword evidence="2 4" id="KW-0560">Oxidoreductase</keyword>
<accession>A0A7X6B9J1</accession>
<evidence type="ECO:0000313" key="7">
    <source>
        <dbReference type="Proteomes" id="UP000535078"/>
    </source>
</evidence>
<evidence type="ECO:0000256" key="4">
    <source>
        <dbReference type="RuleBase" id="RU003345"/>
    </source>
</evidence>
<dbReference type="Gene3D" id="3.40.309.10">
    <property type="entry name" value="Aldehyde Dehydrogenase, Chain A, domain 2"/>
    <property type="match status" value="1"/>
</dbReference>